<evidence type="ECO:0000259" key="2">
    <source>
        <dbReference type="PROSITE" id="PS51123"/>
    </source>
</evidence>
<reference evidence="3 4" key="1">
    <citation type="submission" date="2024-08" db="EMBL/GenBank/DDBJ databases">
        <authorList>
            <person name="Lu H."/>
        </authorList>
    </citation>
    <scope>NUCLEOTIDE SEQUENCE [LARGE SCALE GENOMIC DNA]</scope>
    <source>
        <strain evidence="3 4">LYH14W</strain>
    </source>
</reference>
<dbReference type="InterPro" id="IPR050330">
    <property type="entry name" value="Bact_OuterMem_StrucFunc"/>
</dbReference>
<dbReference type="Gene3D" id="3.30.1330.60">
    <property type="entry name" value="OmpA-like domain"/>
    <property type="match status" value="1"/>
</dbReference>
<evidence type="ECO:0000256" key="1">
    <source>
        <dbReference type="PROSITE-ProRule" id="PRU00473"/>
    </source>
</evidence>
<dbReference type="PANTHER" id="PTHR30329:SF21">
    <property type="entry name" value="LIPOPROTEIN YIAD-RELATED"/>
    <property type="match status" value="1"/>
</dbReference>
<dbReference type="InterPro" id="IPR006665">
    <property type="entry name" value="OmpA-like"/>
</dbReference>
<feature type="domain" description="OmpA-like" evidence="2">
    <location>
        <begin position="90"/>
        <end position="204"/>
    </location>
</feature>
<dbReference type="PROSITE" id="PS51257">
    <property type="entry name" value="PROKAR_LIPOPROTEIN"/>
    <property type="match status" value="1"/>
</dbReference>
<dbReference type="Pfam" id="PF00691">
    <property type="entry name" value="OmpA"/>
    <property type="match status" value="1"/>
</dbReference>
<dbReference type="RefSeq" id="WP_394481638.1">
    <property type="nucleotide sequence ID" value="NZ_JBIGHV010000007.1"/>
</dbReference>
<dbReference type="PROSITE" id="PS51123">
    <property type="entry name" value="OMPA_2"/>
    <property type="match status" value="1"/>
</dbReference>
<comment type="caution">
    <text evidence="3">The sequence shown here is derived from an EMBL/GenBank/DDBJ whole genome shotgun (WGS) entry which is preliminary data.</text>
</comment>
<name>A0ABW7F7K3_9BURK</name>
<organism evidence="3 4">
    <name type="scientific">Pelomonas parva</name>
    <dbReference type="NCBI Taxonomy" id="3299032"/>
    <lineage>
        <taxon>Bacteria</taxon>
        <taxon>Pseudomonadati</taxon>
        <taxon>Pseudomonadota</taxon>
        <taxon>Betaproteobacteria</taxon>
        <taxon>Burkholderiales</taxon>
        <taxon>Sphaerotilaceae</taxon>
        <taxon>Roseateles</taxon>
    </lineage>
</organism>
<dbReference type="Proteomes" id="UP001606210">
    <property type="component" value="Unassembled WGS sequence"/>
</dbReference>
<proteinExistence type="predicted"/>
<gene>
    <name evidence="3" type="ORF">ACG00Y_19265</name>
</gene>
<keyword evidence="1" id="KW-0472">Membrane</keyword>
<dbReference type="InterPro" id="IPR036737">
    <property type="entry name" value="OmpA-like_sf"/>
</dbReference>
<sequence length="215" mass="22702">MRNLLLLGSSLTLAAMLASCGTAPKPPTVDESTRRPANSVVAIGLQQCKHDLAKSQLLATEADRLRSGAMALADIKAWQQALANMQAHDPQSSPGNRVHTVHFEFGSGQLNLPAQAAKALIDDAKSAPLIAVRGRTDGVSDTAAEARVARMRAAAVRDFLIAAGVQATRIRATYQPAGDHVADNSSSSGRALNRRVEIEIYQAAPMSVTTDLRGN</sequence>
<evidence type="ECO:0000313" key="4">
    <source>
        <dbReference type="Proteomes" id="UP001606210"/>
    </source>
</evidence>
<evidence type="ECO:0000313" key="3">
    <source>
        <dbReference type="EMBL" id="MFG6432069.1"/>
    </source>
</evidence>
<accession>A0ABW7F7K3</accession>
<dbReference type="SUPFAM" id="SSF103088">
    <property type="entry name" value="OmpA-like"/>
    <property type="match status" value="1"/>
</dbReference>
<dbReference type="EMBL" id="JBIGHV010000007">
    <property type="protein sequence ID" value="MFG6432069.1"/>
    <property type="molecule type" value="Genomic_DNA"/>
</dbReference>
<protein>
    <submittedName>
        <fullName evidence="3">OmpA family protein</fullName>
    </submittedName>
</protein>
<keyword evidence="4" id="KW-1185">Reference proteome</keyword>
<dbReference type="PANTHER" id="PTHR30329">
    <property type="entry name" value="STATOR ELEMENT OF FLAGELLAR MOTOR COMPLEX"/>
    <property type="match status" value="1"/>
</dbReference>